<sequence length="129" mass="14511">MTTKKKVVIKIYMNDQMSRSKALKIAVCVSGVEAAAFQGQDQIVVTGERVDPVQLTSKLRKNFCHAELVSVGPVEEKKEEKKEQKKEQKKEEPIGGFPHCCEMRSINEPCQDPPCSIICWHGFLVPLPK</sequence>
<organism evidence="2 3">
    <name type="scientific">Quillaja saponaria</name>
    <name type="common">Soap bark tree</name>
    <dbReference type="NCBI Taxonomy" id="32244"/>
    <lineage>
        <taxon>Eukaryota</taxon>
        <taxon>Viridiplantae</taxon>
        <taxon>Streptophyta</taxon>
        <taxon>Embryophyta</taxon>
        <taxon>Tracheophyta</taxon>
        <taxon>Spermatophyta</taxon>
        <taxon>Magnoliopsida</taxon>
        <taxon>eudicotyledons</taxon>
        <taxon>Gunneridae</taxon>
        <taxon>Pentapetalae</taxon>
        <taxon>rosids</taxon>
        <taxon>fabids</taxon>
        <taxon>Fabales</taxon>
        <taxon>Quillajaceae</taxon>
        <taxon>Quillaja</taxon>
    </lineage>
</organism>
<dbReference type="PANTHER" id="PTHR46371">
    <property type="entry name" value="OS04G0464100 PROTEIN"/>
    <property type="match status" value="1"/>
</dbReference>
<comment type="caution">
    <text evidence="2">The sequence shown here is derived from an EMBL/GenBank/DDBJ whole genome shotgun (WGS) entry which is preliminary data.</text>
</comment>
<feature type="compositionally biased region" description="Basic and acidic residues" evidence="1">
    <location>
        <begin position="75"/>
        <end position="93"/>
    </location>
</feature>
<reference evidence="2" key="1">
    <citation type="journal article" date="2023" name="Science">
        <title>Elucidation of the pathway for biosynthesis of saponin adjuvants from the soapbark tree.</title>
        <authorList>
            <person name="Reed J."/>
            <person name="Orme A."/>
            <person name="El-Demerdash A."/>
            <person name="Owen C."/>
            <person name="Martin L.B.B."/>
            <person name="Misra R.C."/>
            <person name="Kikuchi S."/>
            <person name="Rejzek M."/>
            <person name="Martin A.C."/>
            <person name="Harkess A."/>
            <person name="Leebens-Mack J."/>
            <person name="Louveau T."/>
            <person name="Stephenson M.J."/>
            <person name="Osbourn A."/>
        </authorList>
    </citation>
    <scope>NUCLEOTIDE SEQUENCE</scope>
    <source>
        <strain evidence="2">S10</strain>
    </source>
</reference>
<dbReference type="AlphaFoldDB" id="A0AAD7LWD7"/>
<keyword evidence="3" id="KW-1185">Reference proteome</keyword>
<name>A0AAD7LWD7_QUISA</name>
<evidence type="ECO:0000256" key="1">
    <source>
        <dbReference type="SAM" id="MobiDB-lite"/>
    </source>
</evidence>
<protein>
    <submittedName>
        <fullName evidence="2">Heavy metal-associated isoprenylated plant protein</fullName>
    </submittedName>
</protein>
<dbReference type="InterPro" id="IPR044296">
    <property type="entry name" value="HIPP46"/>
</dbReference>
<proteinExistence type="predicted"/>
<feature type="region of interest" description="Disordered" evidence="1">
    <location>
        <begin position="75"/>
        <end position="95"/>
    </location>
</feature>
<dbReference type="Gene3D" id="3.30.70.100">
    <property type="match status" value="1"/>
</dbReference>
<dbReference type="KEGG" id="qsa:O6P43_014432"/>
<evidence type="ECO:0000313" key="3">
    <source>
        <dbReference type="Proteomes" id="UP001163823"/>
    </source>
</evidence>
<accession>A0AAD7LWD7</accession>
<dbReference type="Proteomes" id="UP001163823">
    <property type="component" value="Chromosome 6"/>
</dbReference>
<evidence type="ECO:0000313" key="2">
    <source>
        <dbReference type="EMBL" id="KAJ7964651.1"/>
    </source>
</evidence>
<gene>
    <name evidence="2" type="ORF">O6P43_014432</name>
</gene>
<dbReference type="EMBL" id="JARAOO010000006">
    <property type="protein sequence ID" value="KAJ7964651.1"/>
    <property type="molecule type" value="Genomic_DNA"/>
</dbReference>